<evidence type="ECO:0000256" key="3">
    <source>
        <dbReference type="ARBA" id="ARBA00022670"/>
    </source>
</evidence>
<dbReference type="EMBL" id="CP036298">
    <property type="protein sequence ID" value="QDV27212.1"/>
    <property type="molecule type" value="Genomic_DNA"/>
</dbReference>
<dbReference type="NCBIfam" id="NF009920">
    <property type="entry name" value="PRK13381.1"/>
    <property type="match status" value="1"/>
</dbReference>
<dbReference type="Gene3D" id="3.40.630.10">
    <property type="entry name" value="Zn peptidases"/>
    <property type="match status" value="1"/>
</dbReference>
<dbReference type="Pfam" id="PF01546">
    <property type="entry name" value="Peptidase_M20"/>
    <property type="match status" value="1"/>
</dbReference>
<organism evidence="10 11">
    <name type="scientific">Aureliella helgolandensis</name>
    <dbReference type="NCBI Taxonomy" id="2527968"/>
    <lineage>
        <taxon>Bacteria</taxon>
        <taxon>Pseudomonadati</taxon>
        <taxon>Planctomycetota</taxon>
        <taxon>Planctomycetia</taxon>
        <taxon>Pirellulales</taxon>
        <taxon>Pirellulaceae</taxon>
        <taxon>Aureliella</taxon>
    </lineage>
</organism>
<dbReference type="PANTHER" id="PTHR42994">
    <property type="entry name" value="PEPTIDASE T"/>
    <property type="match status" value="1"/>
</dbReference>
<keyword evidence="11" id="KW-1185">Reference proteome</keyword>
<dbReference type="GO" id="GO:0006508">
    <property type="term" value="P:proteolysis"/>
    <property type="evidence" value="ECO:0007669"/>
    <property type="project" value="UniProtKB-UniRule"/>
</dbReference>
<evidence type="ECO:0000256" key="5">
    <source>
        <dbReference type="ARBA" id="ARBA00022801"/>
    </source>
</evidence>
<dbReference type="GO" id="GO:0008237">
    <property type="term" value="F:metallopeptidase activity"/>
    <property type="evidence" value="ECO:0007669"/>
    <property type="project" value="UniProtKB-KW"/>
</dbReference>
<sequence>MIAFFALVAVWDDMHNIATGDSFRSRAIAARALSQPPLLHQLLSYSTEVEGYRMSNSSHINRQRLLERFLRYVQVETTANPDSEEYPSSPGQWTLGKILYEELRAMGLEEVEHDAHGLVWATLPSTAGDGASNTLPTILFNAHVDTSPDASGANVRPAVLERYPGGDIPLEKNGKVIDVASCPALNQLIGHTLITTDGTTLLGGDDKAGVAAIMELAEHLLEHPNLPHGPVRILFTCDEEIGRGALHMDLAKAGAAAGYTLDGGGQAEVENENFSADQMTVRAYGNNIHPSIGKGRMVNALRGLSKLIAALPTEALTPESTEGRDGFIHPYSLSGAVDYAEAKFLLRDFVTERLDDQALLLQATADSLVQETPGLRFELVRQRQYRNMADAQRSAPHVVDFSIAAYKNLGLTPHLGAIRGGTDGAVFSEMGLPTPNLSVGQHNIHSVLEFASLDQMVLAIQHAIEVLNIWQQQGRS</sequence>
<dbReference type="Pfam" id="PF07687">
    <property type="entry name" value="M20_dimer"/>
    <property type="match status" value="1"/>
</dbReference>
<evidence type="ECO:0000256" key="6">
    <source>
        <dbReference type="ARBA" id="ARBA00022833"/>
    </source>
</evidence>
<keyword evidence="5 10" id="KW-0378">Hydrolase</keyword>
<dbReference type="SUPFAM" id="SSF55031">
    <property type="entry name" value="Bacterial exopeptidase dimerisation domain"/>
    <property type="match status" value="1"/>
</dbReference>
<dbReference type="AlphaFoldDB" id="A0A518GF33"/>
<evidence type="ECO:0000256" key="8">
    <source>
        <dbReference type="NCBIfam" id="TIGR01882"/>
    </source>
</evidence>
<reference evidence="10 11" key="1">
    <citation type="submission" date="2019-02" db="EMBL/GenBank/DDBJ databases">
        <title>Deep-cultivation of Planctomycetes and their phenomic and genomic characterization uncovers novel biology.</title>
        <authorList>
            <person name="Wiegand S."/>
            <person name="Jogler M."/>
            <person name="Boedeker C."/>
            <person name="Pinto D."/>
            <person name="Vollmers J."/>
            <person name="Rivas-Marin E."/>
            <person name="Kohn T."/>
            <person name="Peeters S.H."/>
            <person name="Heuer A."/>
            <person name="Rast P."/>
            <person name="Oberbeckmann S."/>
            <person name="Bunk B."/>
            <person name="Jeske O."/>
            <person name="Meyerdierks A."/>
            <person name="Storesund J.E."/>
            <person name="Kallscheuer N."/>
            <person name="Luecker S."/>
            <person name="Lage O.M."/>
            <person name="Pohl T."/>
            <person name="Merkel B.J."/>
            <person name="Hornburger P."/>
            <person name="Mueller R.-W."/>
            <person name="Bruemmer F."/>
            <person name="Labrenz M."/>
            <person name="Spormann A.M."/>
            <person name="Op den Camp H."/>
            <person name="Overmann J."/>
            <person name="Amann R."/>
            <person name="Jetten M.S.M."/>
            <person name="Mascher T."/>
            <person name="Medema M.H."/>
            <person name="Devos D.P."/>
            <person name="Kaster A.-K."/>
            <person name="Ovreas L."/>
            <person name="Rohde M."/>
            <person name="Galperin M.Y."/>
            <person name="Jogler C."/>
        </authorList>
    </citation>
    <scope>NUCLEOTIDE SEQUENCE [LARGE SCALE GENOMIC DNA]</scope>
    <source>
        <strain evidence="10 11">Q31a</strain>
    </source>
</reference>
<evidence type="ECO:0000259" key="9">
    <source>
        <dbReference type="Pfam" id="PF07687"/>
    </source>
</evidence>
<evidence type="ECO:0000256" key="7">
    <source>
        <dbReference type="ARBA" id="ARBA00023049"/>
    </source>
</evidence>
<keyword evidence="4" id="KW-0479">Metal-binding</keyword>
<evidence type="ECO:0000256" key="1">
    <source>
        <dbReference type="ARBA" id="ARBA00001947"/>
    </source>
</evidence>
<proteinExistence type="inferred from homology"/>
<feature type="domain" description="Peptidase M20 dimerisation" evidence="9">
    <location>
        <begin position="272"/>
        <end position="357"/>
    </location>
</feature>
<dbReference type="InterPro" id="IPR002933">
    <property type="entry name" value="Peptidase_M20"/>
</dbReference>
<protein>
    <recommendedName>
        <fullName evidence="8">Peptidase T</fullName>
        <ecNumber evidence="8">3.4.11.4</ecNumber>
    </recommendedName>
</protein>
<dbReference type="KEGG" id="ahel:Q31a_56000"/>
<accession>A0A518GF33</accession>
<dbReference type="GO" id="GO:0005829">
    <property type="term" value="C:cytosol"/>
    <property type="evidence" value="ECO:0007669"/>
    <property type="project" value="TreeGrafter"/>
</dbReference>
<dbReference type="EC" id="3.4.11.4" evidence="8"/>
<comment type="similarity">
    <text evidence="2">Belongs to the peptidase M20B family.</text>
</comment>
<dbReference type="InterPro" id="IPR036264">
    <property type="entry name" value="Bact_exopeptidase_dim_dom"/>
</dbReference>
<evidence type="ECO:0000256" key="2">
    <source>
        <dbReference type="ARBA" id="ARBA00009692"/>
    </source>
</evidence>
<keyword evidence="10" id="KW-0031">Aminopeptidase</keyword>
<keyword evidence="7" id="KW-0482">Metalloprotease</keyword>
<dbReference type="InterPro" id="IPR001261">
    <property type="entry name" value="ArgE/DapE_CS"/>
</dbReference>
<gene>
    <name evidence="10" type="primary">pepT_2</name>
    <name evidence="10" type="ORF">Q31a_56000</name>
</gene>
<dbReference type="InterPro" id="IPR011650">
    <property type="entry name" value="Peptidase_M20_dimer"/>
</dbReference>
<evidence type="ECO:0000313" key="10">
    <source>
        <dbReference type="EMBL" id="QDV27212.1"/>
    </source>
</evidence>
<dbReference type="NCBIfam" id="NF003976">
    <property type="entry name" value="PRK05469.1"/>
    <property type="match status" value="1"/>
</dbReference>
<comment type="cofactor">
    <cofactor evidence="1">
        <name>Zn(2+)</name>
        <dbReference type="ChEBI" id="CHEBI:29105"/>
    </cofactor>
</comment>
<dbReference type="SUPFAM" id="SSF53187">
    <property type="entry name" value="Zn-dependent exopeptidases"/>
    <property type="match status" value="1"/>
</dbReference>
<name>A0A518GF33_9BACT</name>
<dbReference type="Proteomes" id="UP000318017">
    <property type="component" value="Chromosome"/>
</dbReference>
<keyword evidence="3" id="KW-0645">Protease</keyword>
<dbReference type="PROSITE" id="PS00758">
    <property type="entry name" value="ARGE_DAPE_CPG2_1"/>
    <property type="match status" value="1"/>
</dbReference>
<dbReference type="NCBIfam" id="TIGR01882">
    <property type="entry name" value="peptidase-T"/>
    <property type="match status" value="1"/>
</dbReference>
<keyword evidence="6" id="KW-0862">Zinc</keyword>
<dbReference type="GO" id="GO:0045148">
    <property type="term" value="F:tripeptide aminopeptidase activity"/>
    <property type="evidence" value="ECO:0007669"/>
    <property type="project" value="UniProtKB-UniRule"/>
</dbReference>
<dbReference type="InterPro" id="IPR010161">
    <property type="entry name" value="Peptidase_M20B"/>
</dbReference>
<dbReference type="PANTHER" id="PTHR42994:SF1">
    <property type="entry name" value="PEPTIDASE T"/>
    <property type="match status" value="1"/>
</dbReference>
<dbReference type="GO" id="GO:0006518">
    <property type="term" value="P:peptide metabolic process"/>
    <property type="evidence" value="ECO:0007669"/>
    <property type="project" value="InterPro"/>
</dbReference>
<evidence type="ECO:0000313" key="11">
    <source>
        <dbReference type="Proteomes" id="UP000318017"/>
    </source>
</evidence>
<dbReference type="Gene3D" id="3.30.70.360">
    <property type="match status" value="1"/>
</dbReference>
<evidence type="ECO:0000256" key="4">
    <source>
        <dbReference type="ARBA" id="ARBA00022723"/>
    </source>
</evidence>
<dbReference type="GO" id="GO:0008270">
    <property type="term" value="F:zinc ion binding"/>
    <property type="evidence" value="ECO:0007669"/>
    <property type="project" value="InterPro"/>
</dbReference>